<evidence type="ECO:0000256" key="8">
    <source>
        <dbReference type="SAM" id="Phobius"/>
    </source>
</evidence>
<keyword evidence="10" id="KW-1185">Reference proteome</keyword>
<dbReference type="InterPro" id="IPR018584">
    <property type="entry name" value="GT87"/>
</dbReference>
<dbReference type="EMBL" id="VCDI01000010">
    <property type="protein sequence ID" value="TLU70866.1"/>
    <property type="molecule type" value="Genomic_DNA"/>
</dbReference>
<evidence type="ECO:0000313" key="9">
    <source>
        <dbReference type="EMBL" id="TLU70866.1"/>
    </source>
</evidence>
<keyword evidence="4 8" id="KW-0812">Transmembrane</keyword>
<dbReference type="AlphaFoldDB" id="A0A5R9J677"/>
<dbReference type="GO" id="GO:0005886">
    <property type="term" value="C:plasma membrane"/>
    <property type="evidence" value="ECO:0007669"/>
    <property type="project" value="UniProtKB-SubCell"/>
</dbReference>
<keyword evidence="3" id="KW-0808">Transferase</keyword>
<dbReference type="Proteomes" id="UP000305654">
    <property type="component" value="Unassembled WGS sequence"/>
</dbReference>
<feature type="transmembrane region" description="Helical" evidence="8">
    <location>
        <begin position="172"/>
        <end position="196"/>
    </location>
</feature>
<dbReference type="GO" id="GO:0016758">
    <property type="term" value="F:hexosyltransferase activity"/>
    <property type="evidence" value="ECO:0007669"/>
    <property type="project" value="InterPro"/>
</dbReference>
<name>A0A5R9J677_9PROT</name>
<evidence type="ECO:0000256" key="2">
    <source>
        <dbReference type="ARBA" id="ARBA00022475"/>
    </source>
</evidence>
<dbReference type="OrthoDB" id="7679563at2"/>
<dbReference type="Pfam" id="PF09594">
    <property type="entry name" value="GT87"/>
    <property type="match status" value="1"/>
</dbReference>
<gene>
    <name evidence="9" type="ORF">FE263_19975</name>
</gene>
<evidence type="ECO:0000256" key="1">
    <source>
        <dbReference type="ARBA" id="ARBA00004651"/>
    </source>
</evidence>
<feature type="transmembrane region" description="Helical" evidence="8">
    <location>
        <begin position="339"/>
        <end position="372"/>
    </location>
</feature>
<keyword evidence="2" id="KW-1003">Cell membrane</keyword>
<feature type="transmembrane region" description="Helical" evidence="8">
    <location>
        <begin position="17"/>
        <end position="43"/>
    </location>
</feature>
<comment type="subcellular location">
    <subcellularLocation>
        <location evidence="1">Cell membrane</location>
        <topology evidence="1">Multi-pass membrane protein</topology>
    </subcellularLocation>
</comment>
<accession>A0A5R9J677</accession>
<evidence type="ECO:0000256" key="5">
    <source>
        <dbReference type="ARBA" id="ARBA00022989"/>
    </source>
</evidence>
<proteinExistence type="inferred from homology"/>
<protein>
    <submittedName>
        <fullName evidence="9">DUF2029 domain-containing protein</fullName>
    </submittedName>
</protein>
<sequence length="395" mass="42885">MNAAPPRWLARGTRTQVALYFVLLLFSVMSPFVAVEYIVLQHWPLNDYFAFWSFSKFIHAYPASSIYDNPMLEHLQNSLHGVVFPYLYHPAMMLLIWPLATVPYGVGLVACLCLGLLGYVVSIGLADRNEAAIVAALVAPSTLWTSLCGQTALFGAALLFGGFRLLPRQPVLAGLLFGLLTYKPQLAFLVPIALVAGRQWRCLFSMGVCAALFMLASVAAYGVAVWGAWLHDLPALARTVSNNMLVLYPLMVTVTSNLLAFGMPAADADMVQLVVALAACASVCWCARSGAGMLCAAAVAIATFLTTPYAFGYDLPLLTGAVIVVATDRYKRSGSFAFWEIMVLLAGFLLPFCTAFFRISSVLVMALLWLVVRQVRACTTNTQPRPAIPIAMEFA</sequence>
<evidence type="ECO:0000256" key="4">
    <source>
        <dbReference type="ARBA" id="ARBA00022692"/>
    </source>
</evidence>
<feature type="transmembrane region" description="Helical" evidence="8">
    <location>
        <begin position="273"/>
        <end position="304"/>
    </location>
</feature>
<feature type="transmembrane region" description="Helical" evidence="8">
    <location>
        <begin position="106"/>
        <end position="126"/>
    </location>
</feature>
<feature type="transmembrane region" description="Helical" evidence="8">
    <location>
        <begin position="133"/>
        <end position="160"/>
    </location>
</feature>
<evidence type="ECO:0000256" key="7">
    <source>
        <dbReference type="ARBA" id="ARBA00024033"/>
    </source>
</evidence>
<organism evidence="9 10">
    <name type="scientific">Lichenicoccus roseus</name>
    <dbReference type="NCBI Taxonomy" id="2683649"/>
    <lineage>
        <taxon>Bacteria</taxon>
        <taxon>Pseudomonadati</taxon>
        <taxon>Pseudomonadota</taxon>
        <taxon>Alphaproteobacteria</taxon>
        <taxon>Acetobacterales</taxon>
        <taxon>Acetobacteraceae</taxon>
        <taxon>Lichenicoccus</taxon>
    </lineage>
</organism>
<evidence type="ECO:0000256" key="6">
    <source>
        <dbReference type="ARBA" id="ARBA00023136"/>
    </source>
</evidence>
<keyword evidence="5 8" id="KW-1133">Transmembrane helix</keyword>
<keyword evidence="6 8" id="KW-0472">Membrane</keyword>
<feature type="transmembrane region" description="Helical" evidence="8">
    <location>
        <begin position="246"/>
        <end position="266"/>
    </location>
</feature>
<comment type="similarity">
    <text evidence="7">Belongs to the glycosyltransferase 87 family.</text>
</comment>
<feature type="transmembrane region" description="Helical" evidence="8">
    <location>
        <begin position="203"/>
        <end position="226"/>
    </location>
</feature>
<reference evidence="9 10" key="1">
    <citation type="submission" date="2019-05" db="EMBL/GenBank/DDBJ databases">
        <authorList>
            <person name="Pankratov T."/>
            <person name="Grouzdev D."/>
        </authorList>
    </citation>
    <scope>NUCLEOTIDE SEQUENCE [LARGE SCALE GENOMIC DNA]</scope>
    <source>
        <strain evidence="9 10">KEBCLARHB70R</strain>
    </source>
</reference>
<evidence type="ECO:0000256" key="3">
    <source>
        <dbReference type="ARBA" id="ARBA00022679"/>
    </source>
</evidence>
<evidence type="ECO:0000313" key="10">
    <source>
        <dbReference type="Proteomes" id="UP000305654"/>
    </source>
</evidence>
<comment type="caution">
    <text evidence="9">The sequence shown here is derived from an EMBL/GenBank/DDBJ whole genome shotgun (WGS) entry which is preliminary data.</text>
</comment>